<sequence length="58" mass="6454">MRLAHPSFHCDDERPERRSHACVRVTFGADTDATVTAGENKDRLRSCWTNLLPASSPA</sequence>
<protein>
    <submittedName>
        <fullName evidence="1">Uncharacterized protein</fullName>
    </submittedName>
</protein>
<dbReference type="AlphaFoldDB" id="A0A0P1BG81"/>
<evidence type="ECO:0000313" key="1">
    <source>
        <dbReference type="EMBL" id="CEH14926.1"/>
    </source>
</evidence>
<proteinExistence type="predicted"/>
<accession>A0A0P1BG81</accession>
<dbReference type="EMBL" id="CCYA01000250">
    <property type="protein sequence ID" value="CEH14926.1"/>
    <property type="molecule type" value="Genomic_DNA"/>
</dbReference>
<organism evidence="1 2">
    <name type="scientific">Ceraceosorus bombacis</name>
    <dbReference type="NCBI Taxonomy" id="401625"/>
    <lineage>
        <taxon>Eukaryota</taxon>
        <taxon>Fungi</taxon>
        <taxon>Dikarya</taxon>
        <taxon>Basidiomycota</taxon>
        <taxon>Ustilaginomycotina</taxon>
        <taxon>Exobasidiomycetes</taxon>
        <taxon>Ceraceosorales</taxon>
        <taxon>Ceraceosoraceae</taxon>
        <taxon>Ceraceosorus</taxon>
    </lineage>
</organism>
<reference evidence="1 2" key="1">
    <citation type="submission" date="2014-09" db="EMBL/GenBank/DDBJ databases">
        <authorList>
            <person name="Magalhaes I.L.F."/>
            <person name="Oliveira U."/>
            <person name="Santos F.R."/>
            <person name="Vidigal T.H.D.A."/>
            <person name="Brescovit A.D."/>
            <person name="Santos A.J."/>
        </authorList>
    </citation>
    <scope>NUCLEOTIDE SEQUENCE [LARGE SCALE GENOMIC DNA]</scope>
</reference>
<name>A0A0P1BG81_9BASI</name>
<keyword evidence="2" id="KW-1185">Reference proteome</keyword>
<evidence type="ECO:0000313" key="2">
    <source>
        <dbReference type="Proteomes" id="UP000054845"/>
    </source>
</evidence>
<dbReference type="Proteomes" id="UP000054845">
    <property type="component" value="Unassembled WGS sequence"/>
</dbReference>